<evidence type="ECO:0000313" key="4">
    <source>
        <dbReference type="Proteomes" id="UP000799778"/>
    </source>
</evidence>
<dbReference type="RefSeq" id="XP_033381358.1">
    <property type="nucleotide sequence ID" value="XM_033522872.1"/>
</dbReference>
<proteinExistence type="predicted"/>
<feature type="non-terminal residue" evidence="3">
    <location>
        <position position="1"/>
    </location>
</feature>
<dbReference type="Gene3D" id="3.40.50.300">
    <property type="entry name" value="P-loop containing nucleotide triphosphate hydrolases"/>
    <property type="match status" value="1"/>
</dbReference>
<accession>A0A6A5XJH2</accession>
<dbReference type="InterPro" id="IPR027417">
    <property type="entry name" value="P-loop_NTPase"/>
</dbReference>
<dbReference type="PANTHER" id="PTHR10039">
    <property type="entry name" value="AMELOGENIN"/>
    <property type="match status" value="1"/>
</dbReference>
<feature type="domain" description="Nephrocystin 3-like N-terminal" evidence="2">
    <location>
        <begin position="37"/>
        <end position="188"/>
    </location>
</feature>
<keyword evidence="1" id="KW-0677">Repeat</keyword>
<evidence type="ECO:0000313" key="3">
    <source>
        <dbReference type="EMBL" id="KAF2013019.1"/>
    </source>
</evidence>
<dbReference type="EMBL" id="ML978072">
    <property type="protein sequence ID" value="KAF2013019.1"/>
    <property type="molecule type" value="Genomic_DNA"/>
</dbReference>
<evidence type="ECO:0000259" key="2">
    <source>
        <dbReference type="Pfam" id="PF24883"/>
    </source>
</evidence>
<dbReference type="Pfam" id="PF24883">
    <property type="entry name" value="NPHP3_N"/>
    <property type="match status" value="1"/>
</dbReference>
<dbReference type="Proteomes" id="UP000799778">
    <property type="component" value="Unassembled WGS sequence"/>
</dbReference>
<name>A0A6A5XJH2_9PLEO</name>
<feature type="non-terminal residue" evidence="3">
    <location>
        <position position="465"/>
    </location>
</feature>
<evidence type="ECO:0000256" key="1">
    <source>
        <dbReference type="ARBA" id="ARBA00022737"/>
    </source>
</evidence>
<sequence>ADMTDQEVTACRNALFVSDPEVERRRAISATGARARGTCEWIKLNEHYRTWLGGNNKDGSRLLSISGGLGTGKTMLSIFLTYELERHTANMDNANLIFFFCRSHDEARDTGTSLLRSLVHQIITKRPQLIKHVLRYFKTPKSAQETLSSRFHLWNIFSHLVADEGLGMMFCVLDQLDQCKDGDLSSQLAAIPGHPSIKGSFRLLLVGRDFPELEWFPRIIVNKKSIFNDITLFASARVKELVSVQGFNNDFRGFNEKFRHLMEAALIQRAGGKFLWVSVAMKVLSQKQTRTEVWEALQHLPTSLPAMYKYILQSIPTEQKTISRTILLWVSMAQRPLGWLELAEAADTKPLGPAFCDAISYLKPLLEIKNDEVWPTHRSVRDFILQDFPRVHPKLFRCDPFRFDPEQAHLEILQACLDCVARNTLGDGPRTANGTSNLQESPLMRYAMAHWAAHVEGCSPIGDKL</sequence>
<dbReference type="AlphaFoldDB" id="A0A6A5XJH2"/>
<keyword evidence="4" id="KW-1185">Reference proteome</keyword>
<dbReference type="PANTHER" id="PTHR10039:SF17">
    <property type="entry name" value="FUNGAL STAND N-TERMINAL GOODBYE DOMAIN-CONTAINING PROTEIN-RELATED"/>
    <property type="match status" value="1"/>
</dbReference>
<organism evidence="3 4">
    <name type="scientific">Aaosphaeria arxii CBS 175.79</name>
    <dbReference type="NCBI Taxonomy" id="1450172"/>
    <lineage>
        <taxon>Eukaryota</taxon>
        <taxon>Fungi</taxon>
        <taxon>Dikarya</taxon>
        <taxon>Ascomycota</taxon>
        <taxon>Pezizomycotina</taxon>
        <taxon>Dothideomycetes</taxon>
        <taxon>Pleosporomycetidae</taxon>
        <taxon>Pleosporales</taxon>
        <taxon>Pleosporales incertae sedis</taxon>
        <taxon>Aaosphaeria</taxon>
    </lineage>
</organism>
<gene>
    <name evidence="3" type="ORF">BU24DRAFT_315455</name>
</gene>
<reference evidence="3" key="1">
    <citation type="journal article" date="2020" name="Stud. Mycol.">
        <title>101 Dothideomycetes genomes: a test case for predicting lifestyles and emergence of pathogens.</title>
        <authorList>
            <person name="Haridas S."/>
            <person name="Albert R."/>
            <person name="Binder M."/>
            <person name="Bloem J."/>
            <person name="Labutti K."/>
            <person name="Salamov A."/>
            <person name="Andreopoulos B."/>
            <person name="Baker S."/>
            <person name="Barry K."/>
            <person name="Bills G."/>
            <person name="Bluhm B."/>
            <person name="Cannon C."/>
            <person name="Castanera R."/>
            <person name="Culley D."/>
            <person name="Daum C."/>
            <person name="Ezra D."/>
            <person name="Gonzalez J."/>
            <person name="Henrissat B."/>
            <person name="Kuo A."/>
            <person name="Liang C."/>
            <person name="Lipzen A."/>
            <person name="Lutzoni F."/>
            <person name="Magnuson J."/>
            <person name="Mondo S."/>
            <person name="Nolan M."/>
            <person name="Ohm R."/>
            <person name="Pangilinan J."/>
            <person name="Park H.-J."/>
            <person name="Ramirez L."/>
            <person name="Alfaro M."/>
            <person name="Sun H."/>
            <person name="Tritt A."/>
            <person name="Yoshinaga Y."/>
            <person name="Zwiers L.-H."/>
            <person name="Turgeon B."/>
            <person name="Goodwin S."/>
            <person name="Spatafora J."/>
            <person name="Crous P."/>
            <person name="Grigoriev I."/>
        </authorList>
    </citation>
    <scope>NUCLEOTIDE SEQUENCE</scope>
    <source>
        <strain evidence="3">CBS 175.79</strain>
    </source>
</reference>
<dbReference type="GeneID" id="54280269"/>
<dbReference type="InterPro" id="IPR056884">
    <property type="entry name" value="NPHP3-like_N"/>
</dbReference>
<dbReference type="OrthoDB" id="5418336at2759"/>
<dbReference type="SUPFAM" id="SSF52540">
    <property type="entry name" value="P-loop containing nucleoside triphosphate hydrolases"/>
    <property type="match status" value="1"/>
</dbReference>
<protein>
    <recommendedName>
        <fullName evidence="2">Nephrocystin 3-like N-terminal domain-containing protein</fullName>
    </recommendedName>
</protein>